<dbReference type="Proteomes" id="UP000663891">
    <property type="component" value="Unassembled WGS sequence"/>
</dbReference>
<dbReference type="OrthoDB" id="10035173at2759"/>
<organism evidence="1 2">
    <name type="scientific">Adineta steineri</name>
    <dbReference type="NCBI Taxonomy" id="433720"/>
    <lineage>
        <taxon>Eukaryota</taxon>
        <taxon>Metazoa</taxon>
        <taxon>Spiralia</taxon>
        <taxon>Gnathifera</taxon>
        <taxon>Rotifera</taxon>
        <taxon>Eurotatoria</taxon>
        <taxon>Bdelloidea</taxon>
        <taxon>Adinetida</taxon>
        <taxon>Adinetidae</taxon>
        <taxon>Adineta</taxon>
    </lineage>
</organism>
<evidence type="ECO:0000313" key="2">
    <source>
        <dbReference type="Proteomes" id="UP000663891"/>
    </source>
</evidence>
<proteinExistence type="predicted"/>
<protein>
    <submittedName>
        <fullName evidence="1">Uncharacterized protein</fullName>
    </submittedName>
</protein>
<evidence type="ECO:0000313" key="1">
    <source>
        <dbReference type="EMBL" id="CAF1179786.1"/>
    </source>
</evidence>
<name>A0A814UWL0_9BILA</name>
<sequence length="360" mass="41697">MNPSPLAIKKMFNSLLNPPGSPVYNPRLSIATPAAPLTLPPAKNSIRHIDNDQNNRREKYDGCRWRLVCTWTTEQCTNLAYSRELCPKHNALQRNKVVPKKKRKPLTTNLSLPALNTYNHKNFRNNNDHNRTINNKHNIHNNHNINHNVNNNHNINDDDDDDIEILEQFCTRPTARYSMNSDVKLEHQDFNVFSVENINDTHILRNIKSEATYSSSHHPSSSTDIEYMSSKTRANGLNIQELLSKNIPPLTDFEEEYIATRIMEKFPTTCLMLDVQLFVHDEAISVVRRNYRLKMDTVAPEYFFDFLLRHPRIPLHYNKWFLRSKPTPPTTGCPIDTKVWTISMTVRGALASDMNDEHAD</sequence>
<reference evidence="1" key="1">
    <citation type="submission" date="2021-02" db="EMBL/GenBank/DDBJ databases">
        <authorList>
            <person name="Nowell W R."/>
        </authorList>
    </citation>
    <scope>NUCLEOTIDE SEQUENCE</scope>
</reference>
<comment type="caution">
    <text evidence="1">The sequence shown here is derived from an EMBL/GenBank/DDBJ whole genome shotgun (WGS) entry which is preliminary data.</text>
</comment>
<accession>A0A814UWL0</accession>
<dbReference type="AlphaFoldDB" id="A0A814UWL0"/>
<dbReference type="EMBL" id="CAJNON010000300">
    <property type="protein sequence ID" value="CAF1179786.1"/>
    <property type="molecule type" value="Genomic_DNA"/>
</dbReference>
<gene>
    <name evidence="1" type="ORF">VCS650_LOCUS24420</name>
</gene>